<comment type="caution">
    <text evidence="1">The sequence shown here is derived from an EMBL/GenBank/DDBJ whole genome shotgun (WGS) entry which is preliminary data.</text>
</comment>
<gene>
    <name evidence="1" type="ORF">KC19_VG067300</name>
</gene>
<protein>
    <submittedName>
        <fullName evidence="1">Uncharacterized protein</fullName>
    </submittedName>
</protein>
<evidence type="ECO:0000313" key="1">
    <source>
        <dbReference type="EMBL" id="KAG0572089.1"/>
    </source>
</evidence>
<dbReference type="AlphaFoldDB" id="A0A8T0HMN5"/>
<sequence>MNFLTINSSFLLPQAVANGVVAKTTYNLGLSYRKVDVPTAGRFAVGRFQHCLFGCVSPSLEKKRHLFQAVWTFSLSEGKLLFYGVV</sequence>
<dbReference type="Proteomes" id="UP000822688">
    <property type="component" value="Chromosome V"/>
</dbReference>
<keyword evidence="2" id="KW-1185">Reference proteome</keyword>
<dbReference type="EMBL" id="CM026426">
    <property type="protein sequence ID" value="KAG0572089.1"/>
    <property type="molecule type" value="Genomic_DNA"/>
</dbReference>
<accession>A0A8T0HMN5</accession>
<proteinExistence type="predicted"/>
<reference evidence="1" key="1">
    <citation type="submission" date="2020-06" db="EMBL/GenBank/DDBJ databases">
        <title>WGS assembly of Ceratodon purpureus strain R40.</title>
        <authorList>
            <person name="Carey S.B."/>
            <person name="Jenkins J."/>
            <person name="Shu S."/>
            <person name="Lovell J.T."/>
            <person name="Sreedasyam A."/>
            <person name="Maumus F."/>
            <person name="Tiley G.P."/>
            <person name="Fernandez-Pozo N."/>
            <person name="Barry K."/>
            <person name="Chen C."/>
            <person name="Wang M."/>
            <person name="Lipzen A."/>
            <person name="Daum C."/>
            <person name="Saski C.A."/>
            <person name="Payton A.C."/>
            <person name="Mcbreen J.C."/>
            <person name="Conrad R.E."/>
            <person name="Kollar L.M."/>
            <person name="Olsson S."/>
            <person name="Huttunen S."/>
            <person name="Landis J.B."/>
            <person name="Wickett N.J."/>
            <person name="Johnson M.G."/>
            <person name="Rensing S.A."/>
            <person name="Grimwood J."/>
            <person name="Schmutz J."/>
            <person name="Mcdaniel S.F."/>
        </authorList>
    </citation>
    <scope>NUCLEOTIDE SEQUENCE</scope>
    <source>
        <strain evidence="1">R40</strain>
    </source>
</reference>
<evidence type="ECO:0000313" key="2">
    <source>
        <dbReference type="Proteomes" id="UP000822688"/>
    </source>
</evidence>
<name>A0A8T0HMN5_CERPU</name>
<organism evidence="1 2">
    <name type="scientific">Ceratodon purpureus</name>
    <name type="common">Fire moss</name>
    <name type="synonym">Dicranum purpureum</name>
    <dbReference type="NCBI Taxonomy" id="3225"/>
    <lineage>
        <taxon>Eukaryota</taxon>
        <taxon>Viridiplantae</taxon>
        <taxon>Streptophyta</taxon>
        <taxon>Embryophyta</taxon>
        <taxon>Bryophyta</taxon>
        <taxon>Bryophytina</taxon>
        <taxon>Bryopsida</taxon>
        <taxon>Dicranidae</taxon>
        <taxon>Pseudoditrichales</taxon>
        <taxon>Ditrichaceae</taxon>
        <taxon>Ceratodon</taxon>
    </lineage>
</organism>